<organism evidence="1 2">
    <name type="scientific">Anisodus tanguticus</name>
    <dbReference type="NCBI Taxonomy" id="243964"/>
    <lineage>
        <taxon>Eukaryota</taxon>
        <taxon>Viridiplantae</taxon>
        <taxon>Streptophyta</taxon>
        <taxon>Embryophyta</taxon>
        <taxon>Tracheophyta</taxon>
        <taxon>Spermatophyta</taxon>
        <taxon>Magnoliopsida</taxon>
        <taxon>eudicotyledons</taxon>
        <taxon>Gunneridae</taxon>
        <taxon>Pentapetalae</taxon>
        <taxon>asterids</taxon>
        <taxon>lamiids</taxon>
        <taxon>Solanales</taxon>
        <taxon>Solanaceae</taxon>
        <taxon>Solanoideae</taxon>
        <taxon>Hyoscyameae</taxon>
        <taxon>Anisodus</taxon>
    </lineage>
</organism>
<dbReference type="EMBL" id="JAVYJV010000009">
    <property type="protein sequence ID" value="KAK4363010.1"/>
    <property type="molecule type" value="Genomic_DNA"/>
</dbReference>
<protein>
    <submittedName>
        <fullName evidence="1">Uncharacterized protein</fullName>
    </submittedName>
</protein>
<name>A0AAE1VK12_9SOLA</name>
<accession>A0AAE1VK12</accession>
<comment type="caution">
    <text evidence="1">The sequence shown here is derived from an EMBL/GenBank/DDBJ whole genome shotgun (WGS) entry which is preliminary data.</text>
</comment>
<reference evidence="1" key="1">
    <citation type="submission" date="2023-12" db="EMBL/GenBank/DDBJ databases">
        <title>Genome assembly of Anisodus tanguticus.</title>
        <authorList>
            <person name="Wang Y.-J."/>
        </authorList>
    </citation>
    <scope>NUCLEOTIDE SEQUENCE</scope>
    <source>
        <strain evidence="1">KB-2021</strain>
        <tissue evidence="1">Leaf</tissue>
    </source>
</reference>
<evidence type="ECO:0000313" key="1">
    <source>
        <dbReference type="EMBL" id="KAK4363010.1"/>
    </source>
</evidence>
<dbReference type="Proteomes" id="UP001291623">
    <property type="component" value="Unassembled WGS sequence"/>
</dbReference>
<evidence type="ECO:0000313" key="2">
    <source>
        <dbReference type="Proteomes" id="UP001291623"/>
    </source>
</evidence>
<sequence>MARMVAWNIMNHQTLTLRMELRGGCHGIVCRILTENPVKMRFFQDAMAQAWMPGECMTMKDLGNNCFLV</sequence>
<gene>
    <name evidence="1" type="ORF">RND71_018251</name>
</gene>
<dbReference type="AlphaFoldDB" id="A0AAE1VK12"/>
<proteinExistence type="predicted"/>
<keyword evidence="2" id="KW-1185">Reference proteome</keyword>